<comment type="caution">
    <text evidence="2">The sequence shown here is derived from an EMBL/GenBank/DDBJ whole genome shotgun (WGS) entry which is preliminary data.</text>
</comment>
<proteinExistence type="predicted"/>
<sequence length="109" mass="12748">MNKIWEKRGGKRCYVYKYYDSDWADSNVYERFSSGMSRNIPKLTVLSTDLGILELKGDLLELTQMVKDHDILLDTWKKDEPYSFSNEIGDECEGKGVSHEKRHSKSKKH</sequence>
<name>A0ABS8T8L4_DATST</name>
<evidence type="ECO:0000313" key="3">
    <source>
        <dbReference type="Proteomes" id="UP000823775"/>
    </source>
</evidence>
<accession>A0ABS8T8L4</accession>
<dbReference type="EMBL" id="JACEIK010001219">
    <property type="protein sequence ID" value="MCD7467314.1"/>
    <property type="molecule type" value="Genomic_DNA"/>
</dbReference>
<keyword evidence="3" id="KW-1185">Reference proteome</keyword>
<reference evidence="2 3" key="1">
    <citation type="journal article" date="2021" name="BMC Genomics">
        <title>Datura genome reveals duplications of psychoactive alkaloid biosynthetic genes and high mutation rate following tissue culture.</title>
        <authorList>
            <person name="Rajewski A."/>
            <person name="Carter-House D."/>
            <person name="Stajich J."/>
            <person name="Litt A."/>
        </authorList>
    </citation>
    <scope>NUCLEOTIDE SEQUENCE [LARGE SCALE GENOMIC DNA]</scope>
    <source>
        <strain evidence="2">AR-01</strain>
    </source>
</reference>
<organism evidence="2 3">
    <name type="scientific">Datura stramonium</name>
    <name type="common">Jimsonweed</name>
    <name type="synonym">Common thornapple</name>
    <dbReference type="NCBI Taxonomy" id="4076"/>
    <lineage>
        <taxon>Eukaryota</taxon>
        <taxon>Viridiplantae</taxon>
        <taxon>Streptophyta</taxon>
        <taxon>Embryophyta</taxon>
        <taxon>Tracheophyta</taxon>
        <taxon>Spermatophyta</taxon>
        <taxon>Magnoliopsida</taxon>
        <taxon>eudicotyledons</taxon>
        <taxon>Gunneridae</taxon>
        <taxon>Pentapetalae</taxon>
        <taxon>asterids</taxon>
        <taxon>lamiids</taxon>
        <taxon>Solanales</taxon>
        <taxon>Solanaceae</taxon>
        <taxon>Solanoideae</taxon>
        <taxon>Datureae</taxon>
        <taxon>Datura</taxon>
    </lineage>
</organism>
<evidence type="ECO:0000256" key="1">
    <source>
        <dbReference type="SAM" id="MobiDB-lite"/>
    </source>
</evidence>
<feature type="compositionally biased region" description="Basic residues" evidence="1">
    <location>
        <begin position="100"/>
        <end position="109"/>
    </location>
</feature>
<evidence type="ECO:0000313" key="2">
    <source>
        <dbReference type="EMBL" id="MCD7467314.1"/>
    </source>
</evidence>
<dbReference type="Proteomes" id="UP000823775">
    <property type="component" value="Unassembled WGS sequence"/>
</dbReference>
<gene>
    <name evidence="2" type="ORF">HAX54_004661</name>
</gene>
<feature type="region of interest" description="Disordered" evidence="1">
    <location>
        <begin position="86"/>
        <end position="109"/>
    </location>
</feature>
<protein>
    <submittedName>
        <fullName evidence="2">Uncharacterized protein</fullName>
    </submittedName>
</protein>